<keyword evidence="2" id="KW-1185">Reference proteome</keyword>
<accession>A0AAV1SKR5</accession>
<dbReference type="Proteomes" id="UP001314170">
    <property type="component" value="Unassembled WGS sequence"/>
</dbReference>
<evidence type="ECO:0000313" key="1">
    <source>
        <dbReference type="EMBL" id="CAK7350935.1"/>
    </source>
</evidence>
<name>A0AAV1SKR5_9ROSI</name>
<comment type="caution">
    <text evidence="1">The sequence shown here is derived from an EMBL/GenBank/DDBJ whole genome shotgun (WGS) entry which is preliminary data.</text>
</comment>
<gene>
    <name evidence="1" type="ORF">DCAF_LOCUS23601</name>
</gene>
<reference evidence="1 2" key="1">
    <citation type="submission" date="2024-01" db="EMBL/GenBank/DDBJ databases">
        <authorList>
            <person name="Waweru B."/>
        </authorList>
    </citation>
    <scope>NUCLEOTIDE SEQUENCE [LARGE SCALE GENOMIC DNA]</scope>
</reference>
<organism evidence="1 2">
    <name type="scientific">Dovyalis caffra</name>
    <dbReference type="NCBI Taxonomy" id="77055"/>
    <lineage>
        <taxon>Eukaryota</taxon>
        <taxon>Viridiplantae</taxon>
        <taxon>Streptophyta</taxon>
        <taxon>Embryophyta</taxon>
        <taxon>Tracheophyta</taxon>
        <taxon>Spermatophyta</taxon>
        <taxon>Magnoliopsida</taxon>
        <taxon>eudicotyledons</taxon>
        <taxon>Gunneridae</taxon>
        <taxon>Pentapetalae</taxon>
        <taxon>rosids</taxon>
        <taxon>fabids</taxon>
        <taxon>Malpighiales</taxon>
        <taxon>Salicaceae</taxon>
        <taxon>Flacourtieae</taxon>
        <taxon>Dovyalis</taxon>
    </lineage>
</organism>
<dbReference type="EMBL" id="CAWUPB010001184">
    <property type="protein sequence ID" value="CAK7350935.1"/>
    <property type="molecule type" value="Genomic_DNA"/>
</dbReference>
<evidence type="ECO:0000313" key="2">
    <source>
        <dbReference type="Proteomes" id="UP001314170"/>
    </source>
</evidence>
<sequence length="62" mass="6615">MAIGGPVNEDGWLLVKGGEAGVCMGLLLCKKLWQQLRGKIGLLELGEMRKEGSGEDCLGEAR</sequence>
<protein>
    <submittedName>
        <fullName evidence="1">Uncharacterized protein</fullName>
    </submittedName>
</protein>
<proteinExistence type="predicted"/>
<dbReference type="AlphaFoldDB" id="A0AAV1SKR5"/>